<evidence type="ECO:0000313" key="1">
    <source>
        <dbReference type="EMBL" id="GED60687.1"/>
    </source>
</evidence>
<gene>
    <name evidence="1" type="ORF">BFO01nite_48190</name>
</gene>
<dbReference type="EMBL" id="BJOL01000032">
    <property type="protein sequence ID" value="GED60687.1"/>
    <property type="molecule type" value="Genomic_DNA"/>
</dbReference>
<organism evidence="1 2">
    <name type="scientific">Brevibacillus formosus</name>
    <dbReference type="NCBI Taxonomy" id="54913"/>
    <lineage>
        <taxon>Bacteria</taxon>
        <taxon>Bacillati</taxon>
        <taxon>Bacillota</taxon>
        <taxon>Bacilli</taxon>
        <taxon>Bacillales</taxon>
        <taxon>Paenibacillaceae</taxon>
        <taxon>Brevibacillus</taxon>
    </lineage>
</organism>
<keyword evidence="2" id="KW-1185">Reference proteome</keyword>
<reference evidence="1 2" key="1">
    <citation type="submission" date="2019-06" db="EMBL/GenBank/DDBJ databases">
        <title>Whole genome shotgun sequence of Brevibacillus formosus NBRC 15716.</title>
        <authorList>
            <person name="Hosoyama A."/>
            <person name="Uohara A."/>
            <person name="Ohji S."/>
            <person name="Ichikawa N."/>
        </authorList>
    </citation>
    <scope>NUCLEOTIDE SEQUENCE [LARGE SCALE GENOMIC DNA]</scope>
    <source>
        <strain evidence="1 2">NBRC 15716</strain>
    </source>
</reference>
<comment type="caution">
    <text evidence="1">The sequence shown here is derived from an EMBL/GenBank/DDBJ whole genome shotgun (WGS) entry which is preliminary data.</text>
</comment>
<sequence>MQIYVKVLKQILQNISYDDEGCKWSGEAGTRKNGEDHHEKENNCKICHRF</sequence>
<dbReference type="Proteomes" id="UP000319498">
    <property type="component" value="Unassembled WGS sequence"/>
</dbReference>
<proteinExistence type="predicted"/>
<accession>A0ABQ0TBK1</accession>
<name>A0ABQ0TBK1_9BACL</name>
<evidence type="ECO:0000313" key="2">
    <source>
        <dbReference type="Proteomes" id="UP000319498"/>
    </source>
</evidence>
<protein>
    <submittedName>
        <fullName evidence="1">Uncharacterized protein</fullName>
    </submittedName>
</protein>